<proteinExistence type="predicted"/>
<reference evidence="2" key="1">
    <citation type="journal article" date="2014" name="Front. Microbiol.">
        <title>High frequency of phylogenetically diverse reductive dehalogenase-homologous genes in deep subseafloor sedimentary metagenomes.</title>
        <authorList>
            <person name="Kawai M."/>
            <person name="Futagami T."/>
            <person name="Toyoda A."/>
            <person name="Takaki Y."/>
            <person name="Nishi S."/>
            <person name="Hori S."/>
            <person name="Arai W."/>
            <person name="Tsubouchi T."/>
            <person name="Morono Y."/>
            <person name="Uchiyama I."/>
            <person name="Ito T."/>
            <person name="Fujiyama A."/>
            <person name="Inagaki F."/>
            <person name="Takami H."/>
        </authorList>
    </citation>
    <scope>NUCLEOTIDE SEQUENCE</scope>
    <source>
        <strain evidence="2">Expedition CK06-06</strain>
    </source>
</reference>
<sequence>MQLASGPNDLRGLLLSRLHQVSSQLFKIDSMDSNFLSIAPETQPRQTPLGGLRRLGTVMNRRKSVVGPSAGTYDKKAEKKHFSPFAPFKRSDSSRDMQIPESPPGTPSDRPGTSMTEEEHARTLGVSHDRTLTDVVTPVPFSQPEPTGTNGTYQEAQARFAGNGAEHVDSEGFTERPSTIDEITRAQREAACVFHEDLT</sequence>
<accession>X1KT01</accession>
<protein>
    <submittedName>
        <fullName evidence="2">Uncharacterized protein</fullName>
    </submittedName>
</protein>
<evidence type="ECO:0000313" key="2">
    <source>
        <dbReference type="EMBL" id="GAI09828.1"/>
    </source>
</evidence>
<evidence type="ECO:0000256" key="1">
    <source>
        <dbReference type="SAM" id="MobiDB-lite"/>
    </source>
</evidence>
<name>X1KT01_9ZZZZ</name>
<gene>
    <name evidence="2" type="ORF">S06H3_17766</name>
</gene>
<organism evidence="2">
    <name type="scientific">marine sediment metagenome</name>
    <dbReference type="NCBI Taxonomy" id="412755"/>
    <lineage>
        <taxon>unclassified sequences</taxon>
        <taxon>metagenomes</taxon>
        <taxon>ecological metagenomes</taxon>
    </lineage>
</organism>
<dbReference type="EMBL" id="BARV01008912">
    <property type="protein sequence ID" value="GAI09828.1"/>
    <property type="molecule type" value="Genomic_DNA"/>
</dbReference>
<feature type="compositionally biased region" description="Basic and acidic residues" evidence="1">
    <location>
        <begin position="117"/>
        <end position="130"/>
    </location>
</feature>
<comment type="caution">
    <text evidence="2">The sequence shown here is derived from an EMBL/GenBank/DDBJ whole genome shotgun (WGS) entry which is preliminary data.</text>
</comment>
<feature type="region of interest" description="Disordered" evidence="1">
    <location>
        <begin position="62"/>
        <end position="130"/>
    </location>
</feature>
<dbReference type="AlphaFoldDB" id="X1KT01"/>